<sequence>MLRVTLFVSFLLTLSRTAQAFTLPFRRQTAHSTSFDFTNVNTGDYRDIYVGTIYLNNVPYTVQLDTGSSDLWIDTTHTDLSGLTNTGIKGGITYGDGDVAQGPIYLAPVQFGDFTVAKQAFISAPGSNATTAGDGGLLGLGAPGMSNVAKYLKNYNSAYDGSSLLDNIFKIYPEEPNVMTFLLTRDSVMGITSGGAFTLGDIDHDYSAISNTPVRKVVAPIPNFPTWTIPMNAMTINGQKYTGTSIYNTTFLPSGETLAWLDTGTSLTLVPTAFADAIYKNLPGAQYLPNDGYYWVPCDTKLNLTFVFGNEVFPIDPLDVTFVGEVDQYGNTYCFGSFVGGDPNKIGADFLLGDAFLRNVYSLFDFGSWATTGGTDPFIQILSITDPNKAWASFDSSNAARLAAYSAMVTNPSSTSAAKDGRVRLNTNLANSTVPSASPSPPPLSSSSGSNNAQLLTNSYVIMGLLAGVLVMLVVLCVLILRGKKNVGYKAVPNVPRAVSEDSDAFLPPGRKEYTYNDPYEESGRR</sequence>
<dbReference type="AlphaFoldDB" id="A0A067PPH8"/>
<dbReference type="InParanoid" id="A0A067PPH8"/>
<dbReference type="Proteomes" id="UP000027265">
    <property type="component" value="Unassembled WGS sequence"/>
</dbReference>
<feature type="domain" description="Peptidase A1" evidence="6">
    <location>
        <begin position="49"/>
        <end position="375"/>
    </location>
</feature>
<keyword evidence="8" id="KW-1185">Reference proteome</keyword>
<reference evidence="8" key="1">
    <citation type="journal article" date="2014" name="Proc. Natl. Acad. Sci. U.S.A.">
        <title>Extensive sampling of basidiomycete genomes demonstrates inadequacy of the white-rot/brown-rot paradigm for wood decay fungi.</title>
        <authorList>
            <person name="Riley R."/>
            <person name="Salamov A.A."/>
            <person name="Brown D.W."/>
            <person name="Nagy L.G."/>
            <person name="Floudas D."/>
            <person name="Held B.W."/>
            <person name="Levasseur A."/>
            <person name="Lombard V."/>
            <person name="Morin E."/>
            <person name="Otillar R."/>
            <person name="Lindquist E.A."/>
            <person name="Sun H."/>
            <person name="LaButti K.M."/>
            <person name="Schmutz J."/>
            <person name="Jabbour D."/>
            <person name="Luo H."/>
            <person name="Baker S.E."/>
            <person name="Pisabarro A.G."/>
            <person name="Walton J.D."/>
            <person name="Blanchette R.A."/>
            <person name="Henrissat B."/>
            <person name="Martin F."/>
            <person name="Cullen D."/>
            <person name="Hibbett D.S."/>
            <person name="Grigoriev I.V."/>
        </authorList>
    </citation>
    <scope>NUCLEOTIDE SEQUENCE [LARGE SCALE GENOMIC DNA]</scope>
    <source>
        <strain evidence="8">MUCL 33604</strain>
    </source>
</reference>
<name>A0A067PPH8_9AGAM</name>
<dbReference type="InterPro" id="IPR001461">
    <property type="entry name" value="Aspartic_peptidase_A1"/>
</dbReference>
<dbReference type="PRINTS" id="PR00792">
    <property type="entry name" value="PEPSIN"/>
</dbReference>
<dbReference type="GO" id="GO:0004190">
    <property type="term" value="F:aspartic-type endopeptidase activity"/>
    <property type="evidence" value="ECO:0007669"/>
    <property type="project" value="InterPro"/>
</dbReference>
<keyword evidence="4" id="KW-0472">Membrane</keyword>
<dbReference type="FunCoup" id="A0A067PPH8">
    <property type="interactions" value="50"/>
</dbReference>
<dbReference type="GO" id="GO:0006508">
    <property type="term" value="P:proteolysis"/>
    <property type="evidence" value="ECO:0007669"/>
    <property type="project" value="InterPro"/>
</dbReference>
<dbReference type="Pfam" id="PF00026">
    <property type="entry name" value="Asp"/>
    <property type="match status" value="1"/>
</dbReference>
<evidence type="ECO:0000256" key="1">
    <source>
        <dbReference type="ARBA" id="ARBA00007447"/>
    </source>
</evidence>
<dbReference type="SUPFAM" id="SSF50630">
    <property type="entry name" value="Acid proteases"/>
    <property type="match status" value="1"/>
</dbReference>
<dbReference type="InterPro" id="IPR034164">
    <property type="entry name" value="Pepsin-like_dom"/>
</dbReference>
<evidence type="ECO:0000259" key="6">
    <source>
        <dbReference type="PROSITE" id="PS51767"/>
    </source>
</evidence>
<dbReference type="OrthoDB" id="771136at2759"/>
<feature type="region of interest" description="Disordered" evidence="3">
    <location>
        <begin position="500"/>
        <end position="526"/>
    </location>
</feature>
<feature type="chain" id="PRO_5001643364" description="Peptidase A1 domain-containing protein" evidence="5">
    <location>
        <begin position="21"/>
        <end position="526"/>
    </location>
</feature>
<dbReference type="HOGENOM" id="CLU_013253_8_2_1"/>
<evidence type="ECO:0000313" key="7">
    <source>
        <dbReference type="EMBL" id="KDQ56689.1"/>
    </source>
</evidence>
<dbReference type="Gene3D" id="2.40.70.10">
    <property type="entry name" value="Acid Proteases"/>
    <property type="match status" value="2"/>
</dbReference>
<keyword evidence="5" id="KW-0732">Signal</keyword>
<dbReference type="EMBL" id="KL197721">
    <property type="protein sequence ID" value="KDQ56689.1"/>
    <property type="molecule type" value="Genomic_DNA"/>
</dbReference>
<evidence type="ECO:0000313" key="8">
    <source>
        <dbReference type="Proteomes" id="UP000027265"/>
    </source>
</evidence>
<evidence type="ECO:0000256" key="3">
    <source>
        <dbReference type="SAM" id="MobiDB-lite"/>
    </source>
</evidence>
<evidence type="ECO:0000256" key="5">
    <source>
        <dbReference type="SAM" id="SignalP"/>
    </source>
</evidence>
<evidence type="ECO:0000256" key="2">
    <source>
        <dbReference type="PIRSR" id="PIRSR601461-2"/>
    </source>
</evidence>
<accession>A0A067PPH8</accession>
<keyword evidence="4" id="KW-1133">Transmembrane helix</keyword>
<dbReference type="InterPro" id="IPR033121">
    <property type="entry name" value="PEPTIDASE_A1"/>
</dbReference>
<feature type="transmembrane region" description="Helical" evidence="4">
    <location>
        <begin position="460"/>
        <end position="481"/>
    </location>
</feature>
<proteinExistence type="inferred from homology"/>
<evidence type="ECO:0000256" key="4">
    <source>
        <dbReference type="SAM" id="Phobius"/>
    </source>
</evidence>
<feature type="signal peptide" evidence="5">
    <location>
        <begin position="1"/>
        <end position="20"/>
    </location>
</feature>
<dbReference type="PROSITE" id="PS51767">
    <property type="entry name" value="PEPTIDASE_A1"/>
    <property type="match status" value="1"/>
</dbReference>
<organism evidence="7 8">
    <name type="scientific">Jaapia argillacea MUCL 33604</name>
    <dbReference type="NCBI Taxonomy" id="933084"/>
    <lineage>
        <taxon>Eukaryota</taxon>
        <taxon>Fungi</taxon>
        <taxon>Dikarya</taxon>
        <taxon>Basidiomycota</taxon>
        <taxon>Agaricomycotina</taxon>
        <taxon>Agaricomycetes</taxon>
        <taxon>Agaricomycetidae</taxon>
        <taxon>Jaapiales</taxon>
        <taxon>Jaapiaceae</taxon>
        <taxon>Jaapia</taxon>
    </lineage>
</organism>
<dbReference type="CDD" id="cd05471">
    <property type="entry name" value="pepsin_like"/>
    <property type="match status" value="1"/>
</dbReference>
<protein>
    <recommendedName>
        <fullName evidence="6">Peptidase A1 domain-containing protein</fullName>
    </recommendedName>
</protein>
<keyword evidence="4" id="KW-0812">Transmembrane</keyword>
<dbReference type="InterPro" id="IPR021109">
    <property type="entry name" value="Peptidase_aspartic_dom_sf"/>
</dbReference>
<gene>
    <name evidence="7" type="ORF">JAAARDRAFT_36184</name>
</gene>
<feature type="disulfide bond" evidence="2">
    <location>
        <begin position="298"/>
        <end position="334"/>
    </location>
</feature>
<dbReference type="PANTHER" id="PTHR47966:SF51">
    <property type="entry name" value="BETA-SITE APP-CLEAVING ENZYME, ISOFORM A-RELATED"/>
    <property type="match status" value="1"/>
</dbReference>
<keyword evidence="2" id="KW-1015">Disulfide bond</keyword>
<comment type="similarity">
    <text evidence="1">Belongs to the peptidase A1 family.</text>
</comment>
<dbReference type="PANTHER" id="PTHR47966">
    <property type="entry name" value="BETA-SITE APP-CLEAVING ENZYME, ISOFORM A-RELATED"/>
    <property type="match status" value="1"/>
</dbReference>